<dbReference type="VEuPathDB" id="TriTrypDB:TcCL_NonESM06891"/>
<sequence length="185" mass="20179">MVGSSLHERPSVVAEWTRERFMKANTGKTKRGLLLTGGAALLHLKYDGAPVAMERMPVLLGVNSLNSRGMSTHAGKLREESKQRLPRLTAIWSLARGNQRHFGSVPPRAGVGWGPRTAPGRPLDAPLCAGFRTFKGERNSRANPEERRNGGRRVGSAAAAPPRYSAGARLPVRAPMRDAWWRLAA</sequence>
<name>A0A2V2XLU2_TRYCR</name>
<accession>A0A2V2XLU2</accession>
<dbReference type="AlphaFoldDB" id="A0A2V2XLU2"/>
<comment type="caution">
    <text evidence="2">The sequence shown here is derived from an EMBL/GenBank/DDBJ whole genome shotgun (WGS) entry which is preliminary data.</text>
</comment>
<proteinExistence type="predicted"/>
<dbReference type="Proteomes" id="UP000246078">
    <property type="component" value="Unassembled WGS sequence"/>
</dbReference>
<evidence type="ECO:0000256" key="1">
    <source>
        <dbReference type="SAM" id="MobiDB-lite"/>
    </source>
</evidence>
<feature type="compositionally biased region" description="Basic and acidic residues" evidence="1">
    <location>
        <begin position="135"/>
        <end position="149"/>
    </location>
</feature>
<dbReference type="VEuPathDB" id="TriTrypDB:C3747_2g159"/>
<organism evidence="2 3">
    <name type="scientific">Trypanosoma cruzi</name>
    <dbReference type="NCBI Taxonomy" id="5693"/>
    <lineage>
        <taxon>Eukaryota</taxon>
        <taxon>Discoba</taxon>
        <taxon>Euglenozoa</taxon>
        <taxon>Kinetoplastea</taxon>
        <taxon>Metakinetoplastina</taxon>
        <taxon>Trypanosomatida</taxon>
        <taxon>Trypanosomatidae</taxon>
        <taxon>Trypanosoma</taxon>
        <taxon>Schizotrypanum</taxon>
    </lineage>
</organism>
<gene>
    <name evidence="2" type="ORF">C3747_2g159</name>
</gene>
<evidence type="ECO:0000313" key="3">
    <source>
        <dbReference type="Proteomes" id="UP000246078"/>
    </source>
</evidence>
<dbReference type="EMBL" id="PRFC01000002">
    <property type="protein sequence ID" value="PWV21525.1"/>
    <property type="molecule type" value="Genomic_DNA"/>
</dbReference>
<evidence type="ECO:0000313" key="2">
    <source>
        <dbReference type="EMBL" id="PWV21525.1"/>
    </source>
</evidence>
<protein>
    <submittedName>
        <fullName evidence="2">Uncharacterized protein</fullName>
    </submittedName>
</protein>
<reference evidence="2 3" key="1">
    <citation type="journal article" date="2018" name="Microb. Genom.">
        <title>Expanding an expanded genome: long-read sequencing of Trypanosoma cruzi.</title>
        <authorList>
            <person name="Berna L."/>
            <person name="Rodriguez M."/>
            <person name="Chiribao M.L."/>
            <person name="Parodi-Talice A."/>
            <person name="Pita S."/>
            <person name="Rijo G."/>
            <person name="Alvarez-Valin F."/>
            <person name="Robello C."/>
        </authorList>
    </citation>
    <scope>NUCLEOTIDE SEQUENCE [LARGE SCALE GENOMIC DNA]</scope>
    <source>
        <strain evidence="2 3">TCC</strain>
    </source>
</reference>
<feature type="region of interest" description="Disordered" evidence="1">
    <location>
        <begin position="135"/>
        <end position="162"/>
    </location>
</feature>